<organism evidence="1">
    <name type="scientific">Ranid herpesvirus 3</name>
    <dbReference type="NCBI Taxonomy" id="1987509"/>
    <lineage>
        <taxon>Viruses</taxon>
        <taxon>Duplodnaviria</taxon>
        <taxon>Heunggongvirae</taxon>
        <taxon>Peploviricota</taxon>
        <taxon>Herviviricetes</taxon>
        <taxon>Herpesvirales</taxon>
        <taxon>Alloherpesviridae</taxon>
        <taxon>Batravirus</taxon>
        <taxon>Batravirus ranidallo3</taxon>
    </lineage>
</organism>
<reference evidence="1" key="1">
    <citation type="journal article" date="2017" name="Vet. Pathol.">
        <title>Ranid Herpesvirus 3 and Proliferative Dermatitis in Free-Ranging Wild Common Frogs (Rana Temporaria).</title>
        <authorList>
            <person name="Origgi F.C."/>
            <person name="Schmidt B.R."/>
            <person name="Lohmann P."/>
            <person name="Otten P."/>
            <person name="Akdesir E."/>
            <person name="Gaschen V."/>
            <person name="Aguilar-Bultet L."/>
            <person name="Wahli T."/>
            <person name="Sattler U."/>
            <person name="Stoffel M.H."/>
        </authorList>
    </citation>
    <scope>NUCLEOTIDE SEQUENCE [LARGE SCALE GENOMIC DNA]</scope>
    <source>
        <strain evidence="1">FO1_2015</strain>
    </source>
</reference>
<evidence type="ECO:0000313" key="2">
    <source>
        <dbReference type="Proteomes" id="UP000203507"/>
    </source>
</evidence>
<keyword evidence="1" id="KW-0378">Hydrolase</keyword>
<sequence length="303" mass="35183">MALVSIASAKHVVPDCLGADGNRSFQKEVLDKGWFMITSEPAKEKINENWIGTTHEIWPHVQHDDERCPAFVLFVCYRQFITDGHNNREIESKWHLNDMLINEFKVERIHKINPSQRWCGLVISEEYLKVKDHLRLITEIGGIVTGVFDHIVQDLTVPYAKNFIVGATLNGRYLTWETFIENQRNVEELRWFVNGCKVKQENWHEEGELVIIHIPWRNACDHVYQEYEGGLSACDAQPGAMLDEIALELYLEIVALDSKVHRFKLNVDVKASEFMQRNHHFTCETDIFRKTRYCGNNCASPLI</sequence>
<protein>
    <submittedName>
        <fullName evidence="1">Hydrolase-like motif protein</fullName>
    </submittedName>
</protein>
<evidence type="ECO:0000313" key="1">
    <source>
        <dbReference type="EMBL" id="ARR28852.1"/>
    </source>
</evidence>
<dbReference type="RefSeq" id="YP_009362361.1">
    <property type="nucleotide sequence ID" value="NC_034618.1"/>
</dbReference>
<dbReference type="Proteomes" id="UP000203507">
    <property type="component" value="Segment"/>
</dbReference>
<dbReference type="EMBL" id="KX832224">
    <property type="protein sequence ID" value="ARR28852.1"/>
    <property type="molecule type" value="Genomic_DNA"/>
</dbReference>
<proteinExistence type="predicted"/>
<name>A0A1X9T575_9VIRU</name>
<dbReference type="GO" id="GO:0016787">
    <property type="term" value="F:hydrolase activity"/>
    <property type="evidence" value="ECO:0007669"/>
    <property type="project" value="UniProtKB-KW"/>
</dbReference>
<keyword evidence="2" id="KW-1185">Reference proteome</keyword>
<accession>A0A1X9T575</accession>
<dbReference type="KEGG" id="vg:32878186"/>
<dbReference type="GeneID" id="32878186"/>